<evidence type="ECO:0000313" key="4">
    <source>
        <dbReference type="EMBL" id="CAH2355222.1"/>
    </source>
</evidence>
<name>A0A9P0QUU0_9ASCO</name>
<dbReference type="GO" id="GO:0000172">
    <property type="term" value="C:ribonuclease MRP complex"/>
    <property type="evidence" value="ECO:0007669"/>
    <property type="project" value="InterPro"/>
</dbReference>
<dbReference type="InterPro" id="IPR014612">
    <property type="entry name" value="Pop7/Rpp20"/>
</dbReference>
<dbReference type="OrthoDB" id="5416589at2759"/>
<evidence type="ECO:0000313" key="5">
    <source>
        <dbReference type="Proteomes" id="UP000837801"/>
    </source>
</evidence>
<dbReference type="GO" id="GO:0000171">
    <property type="term" value="F:ribonuclease MRP activity"/>
    <property type="evidence" value="ECO:0007669"/>
    <property type="project" value="TreeGrafter"/>
</dbReference>
<dbReference type="GO" id="GO:0004526">
    <property type="term" value="F:ribonuclease P activity"/>
    <property type="evidence" value="ECO:0007669"/>
    <property type="project" value="TreeGrafter"/>
</dbReference>
<dbReference type="GO" id="GO:0034965">
    <property type="term" value="P:intronic box C/D snoRNA processing"/>
    <property type="evidence" value="ECO:0007669"/>
    <property type="project" value="TreeGrafter"/>
</dbReference>
<dbReference type="PANTHER" id="PTHR28256">
    <property type="entry name" value="RIBONUCLEASES P/MRP PROTEIN SUBUNIT POP7"/>
    <property type="match status" value="1"/>
</dbReference>
<dbReference type="GO" id="GO:0005655">
    <property type="term" value="C:nucleolar ribonuclease P complex"/>
    <property type="evidence" value="ECO:0007669"/>
    <property type="project" value="InterPro"/>
</dbReference>
<dbReference type="GO" id="GO:0001682">
    <property type="term" value="P:tRNA 5'-leader removal"/>
    <property type="evidence" value="ECO:0007669"/>
    <property type="project" value="InterPro"/>
</dbReference>
<sequence length="157" mass="18093">MAKIVGKHIKHSANTEIVSKIERETTFLVKSSTPFISALKRIIKILDKFDKASKSNRRFKSGAYNNVKYVKIKGMGRAIEKTLSLGLKFQNELMYKTDVLTGSVEVVDEFKVGGAEIEENKERKDEEEDELDDEDKESVFKKRMASFVEIRVWIKRD</sequence>
<evidence type="ECO:0000256" key="1">
    <source>
        <dbReference type="ARBA" id="ARBA00004123"/>
    </source>
</evidence>
<dbReference type="SUPFAM" id="SSF82704">
    <property type="entry name" value="AlbA-like"/>
    <property type="match status" value="1"/>
</dbReference>
<dbReference type="InterPro" id="IPR036882">
    <property type="entry name" value="Alba-like_dom_sf"/>
</dbReference>
<keyword evidence="2" id="KW-0819">tRNA processing</keyword>
<dbReference type="Proteomes" id="UP000837801">
    <property type="component" value="Unassembled WGS sequence"/>
</dbReference>
<accession>A0A9P0QUU0</accession>
<dbReference type="GO" id="GO:0000294">
    <property type="term" value="P:nuclear-transcribed mRNA catabolic process, RNase MRP-dependent"/>
    <property type="evidence" value="ECO:0007669"/>
    <property type="project" value="TreeGrafter"/>
</dbReference>
<dbReference type="EMBL" id="CAKXYY010000023">
    <property type="protein sequence ID" value="CAH2355222.1"/>
    <property type="molecule type" value="Genomic_DNA"/>
</dbReference>
<dbReference type="GO" id="GO:0003723">
    <property type="term" value="F:RNA binding"/>
    <property type="evidence" value="ECO:0007669"/>
    <property type="project" value="TreeGrafter"/>
</dbReference>
<comment type="subcellular location">
    <subcellularLocation>
        <location evidence="1">Nucleus</location>
    </subcellularLocation>
</comment>
<dbReference type="GO" id="GO:0006364">
    <property type="term" value="P:rRNA processing"/>
    <property type="evidence" value="ECO:0007669"/>
    <property type="project" value="TreeGrafter"/>
</dbReference>
<dbReference type="Pfam" id="PF12328">
    <property type="entry name" value="Rpp20"/>
    <property type="match status" value="1"/>
</dbReference>
<keyword evidence="3" id="KW-0539">Nucleus</keyword>
<dbReference type="InterPro" id="IPR020241">
    <property type="entry name" value="RNase_P/MRP_Pop7_fungi"/>
</dbReference>
<comment type="caution">
    <text evidence="4">The sequence shown here is derived from an EMBL/GenBank/DDBJ whole genome shotgun (WGS) entry which is preliminary data.</text>
</comment>
<dbReference type="PANTHER" id="PTHR28256:SF1">
    <property type="entry name" value="RIBONUCLEASES P_MRP PROTEIN SUBUNIT POP7"/>
    <property type="match status" value="1"/>
</dbReference>
<dbReference type="Gene3D" id="3.30.110.20">
    <property type="entry name" value="Alba-like domain"/>
    <property type="match status" value="1"/>
</dbReference>
<dbReference type="AlphaFoldDB" id="A0A9P0QUU0"/>
<organism evidence="4 5">
    <name type="scientific">[Candida] railenensis</name>
    <dbReference type="NCBI Taxonomy" id="45579"/>
    <lineage>
        <taxon>Eukaryota</taxon>
        <taxon>Fungi</taxon>
        <taxon>Dikarya</taxon>
        <taxon>Ascomycota</taxon>
        <taxon>Saccharomycotina</taxon>
        <taxon>Pichiomycetes</taxon>
        <taxon>Debaryomycetaceae</taxon>
        <taxon>Kurtzmaniella</taxon>
    </lineage>
</organism>
<protein>
    <submittedName>
        <fullName evidence="4">Ribonucleases P/MRP protein subunit Pop7p</fullName>
    </submittedName>
</protein>
<keyword evidence="5" id="KW-1185">Reference proteome</keyword>
<proteinExistence type="predicted"/>
<evidence type="ECO:0000256" key="3">
    <source>
        <dbReference type="ARBA" id="ARBA00023242"/>
    </source>
</evidence>
<reference evidence="4" key="1">
    <citation type="submission" date="2022-03" db="EMBL/GenBank/DDBJ databases">
        <authorList>
            <person name="Legras J.-L."/>
            <person name="Devillers H."/>
            <person name="Grondin C."/>
        </authorList>
    </citation>
    <scope>NUCLEOTIDE SEQUENCE</scope>
    <source>
        <strain evidence="4">CLIB 1423</strain>
    </source>
</reference>
<gene>
    <name evidence="4" type="ORF">CLIB1423_23S00518</name>
</gene>
<evidence type="ECO:0000256" key="2">
    <source>
        <dbReference type="ARBA" id="ARBA00022694"/>
    </source>
</evidence>